<dbReference type="EMBL" id="VSSQ01000213">
    <property type="protein sequence ID" value="MPL85929.1"/>
    <property type="molecule type" value="Genomic_DNA"/>
</dbReference>
<proteinExistence type="predicted"/>
<organism evidence="1">
    <name type="scientific">bioreactor metagenome</name>
    <dbReference type="NCBI Taxonomy" id="1076179"/>
    <lineage>
        <taxon>unclassified sequences</taxon>
        <taxon>metagenomes</taxon>
        <taxon>ecological metagenomes</taxon>
    </lineage>
</organism>
<gene>
    <name evidence="1" type="ORF">SDC9_31904</name>
</gene>
<protein>
    <submittedName>
        <fullName evidence="1">Uncharacterized protein</fullName>
    </submittedName>
</protein>
<accession>A0A644V3K9</accession>
<evidence type="ECO:0000313" key="1">
    <source>
        <dbReference type="EMBL" id="MPL85929.1"/>
    </source>
</evidence>
<name>A0A644V3K9_9ZZZZ</name>
<comment type="caution">
    <text evidence="1">The sequence shown here is derived from an EMBL/GenBank/DDBJ whole genome shotgun (WGS) entry which is preliminary data.</text>
</comment>
<sequence>MKTSKVFLLSTEKSLSLLHYQVIYQVEGGERLIRAFNILRDGKVIQKFHSPEPVKVTSDLETEIIITNMILQNLEKSDDLKSAAKNRPFKTKKTVNNQARAQVFKDFLNNSKL</sequence>
<reference evidence="1" key="1">
    <citation type="submission" date="2019-08" db="EMBL/GenBank/DDBJ databases">
        <authorList>
            <person name="Kucharzyk K."/>
            <person name="Murdoch R.W."/>
            <person name="Higgins S."/>
            <person name="Loffler F."/>
        </authorList>
    </citation>
    <scope>NUCLEOTIDE SEQUENCE</scope>
</reference>
<dbReference type="AlphaFoldDB" id="A0A644V3K9"/>